<dbReference type="OrthoDB" id="9801841at2"/>
<gene>
    <name evidence="2" type="ORF">DFQ15_12116</name>
</gene>
<evidence type="ECO:0000313" key="2">
    <source>
        <dbReference type="EMBL" id="PYE74995.1"/>
    </source>
</evidence>
<dbReference type="Proteomes" id="UP000247540">
    <property type="component" value="Unassembled WGS sequence"/>
</dbReference>
<dbReference type="PROSITE" id="PS51746">
    <property type="entry name" value="PPM_2"/>
    <property type="match status" value="1"/>
</dbReference>
<comment type="caution">
    <text evidence="2">The sequence shown here is derived from an EMBL/GenBank/DDBJ whole genome shotgun (WGS) entry which is preliminary data.</text>
</comment>
<dbReference type="SMART" id="SM00331">
    <property type="entry name" value="PP2C_SIG"/>
    <property type="match status" value="1"/>
</dbReference>
<name>A0A318SIB1_9BURK</name>
<dbReference type="RefSeq" id="WP_110466400.1">
    <property type="nucleotide sequence ID" value="NZ_JAMOFZ010000020.1"/>
</dbReference>
<organism evidence="2 3">
    <name type="scientific">Xylophilus ampelinus</name>
    <dbReference type="NCBI Taxonomy" id="54067"/>
    <lineage>
        <taxon>Bacteria</taxon>
        <taxon>Pseudomonadati</taxon>
        <taxon>Pseudomonadota</taxon>
        <taxon>Betaproteobacteria</taxon>
        <taxon>Burkholderiales</taxon>
        <taxon>Xylophilus</taxon>
    </lineage>
</organism>
<protein>
    <submittedName>
        <fullName evidence="2">Protein phosphatase</fullName>
    </submittedName>
</protein>
<dbReference type="Pfam" id="PF13672">
    <property type="entry name" value="PP2C_2"/>
    <property type="match status" value="1"/>
</dbReference>
<evidence type="ECO:0000313" key="3">
    <source>
        <dbReference type="Proteomes" id="UP000247540"/>
    </source>
</evidence>
<accession>A0A318SIB1</accession>
<dbReference type="Gene3D" id="3.60.40.10">
    <property type="entry name" value="PPM-type phosphatase domain"/>
    <property type="match status" value="1"/>
</dbReference>
<dbReference type="PANTHER" id="PTHR13832:SF827">
    <property type="entry name" value="PROTEIN PHOSPHATASE 1L"/>
    <property type="match status" value="1"/>
</dbReference>
<sequence>MHYEFHALSDTGRVRGNNEDTVAHDESLGLALLADGMGGYNAGEVASGIATDFVQHAFGAWIRAHGNGRATGPRELRRAMEICAEEANRAILEAAEAQPAYRGMGTTLVFCLFLPQRIMVGHIGDSRCYRLRGGELQRLTRDHSVLQEHIDAGLVDAAQASTVPYRNLVTRALGVDSGAQLDVAEHAPAPGDRYLICSDGLTDMLNDAEIAAILGAGMPMESTAAALVDAANAAGGRDNVSVLLAQAEGASPPLGRWARLLGRSPRGS</sequence>
<dbReference type="InterPro" id="IPR015655">
    <property type="entry name" value="PP2C"/>
</dbReference>
<dbReference type="GO" id="GO:0004722">
    <property type="term" value="F:protein serine/threonine phosphatase activity"/>
    <property type="evidence" value="ECO:0007669"/>
    <property type="project" value="InterPro"/>
</dbReference>
<dbReference type="InterPro" id="IPR036457">
    <property type="entry name" value="PPM-type-like_dom_sf"/>
</dbReference>
<dbReference type="InterPro" id="IPR001932">
    <property type="entry name" value="PPM-type_phosphatase-like_dom"/>
</dbReference>
<dbReference type="SUPFAM" id="SSF81606">
    <property type="entry name" value="PP2C-like"/>
    <property type="match status" value="1"/>
</dbReference>
<dbReference type="PANTHER" id="PTHR13832">
    <property type="entry name" value="PROTEIN PHOSPHATASE 2C"/>
    <property type="match status" value="1"/>
</dbReference>
<keyword evidence="3" id="KW-1185">Reference proteome</keyword>
<feature type="domain" description="PPM-type phosphatase" evidence="1">
    <location>
        <begin position="4"/>
        <end position="247"/>
    </location>
</feature>
<reference evidence="2 3" key="1">
    <citation type="submission" date="2018-06" db="EMBL/GenBank/DDBJ databases">
        <title>Genomic Encyclopedia of Type Strains, Phase III (KMG-III): the genomes of soil and plant-associated and newly described type strains.</title>
        <authorList>
            <person name="Whitman W."/>
        </authorList>
    </citation>
    <scope>NUCLEOTIDE SEQUENCE [LARGE SCALE GENOMIC DNA]</scope>
    <source>
        <strain evidence="2 3">CECT 7646</strain>
    </source>
</reference>
<evidence type="ECO:0000259" key="1">
    <source>
        <dbReference type="PROSITE" id="PS51746"/>
    </source>
</evidence>
<dbReference type="CDD" id="cd00143">
    <property type="entry name" value="PP2Cc"/>
    <property type="match status" value="1"/>
</dbReference>
<dbReference type="AlphaFoldDB" id="A0A318SIB1"/>
<dbReference type="EMBL" id="QJTC01000021">
    <property type="protein sequence ID" value="PYE74995.1"/>
    <property type="molecule type" value="Genomic_DNA"/>
</dbReference>
<dbReference type="SMART" id="SM00332">
    <property type="entry name" value="PP2Cc"/>
    <property type="match status" value="1"/>
</dbReference>
<proteinExistence type="predicted"/>